<dbReference type="GO" id="GO:0015485">
    <property type="term" value="F:cholesterol binding"/>
    <property type="evidence" value="ECO:0007669"/>
    <property type="project" value="TreeGrafter"/>
</dbReference>
<dbReference type="NCBIfam" id="TIGR00917">
    <property type="entry name" value="2A060601"/>
    <property type="match status" value="1"/>
</dbReference>
<feature type="domain" description="SSD" evidence="19">
    <location>
        <begin position="756"/>
        <end position="921"/>
    </location>
</feature>
<feature type="transmembrane region" description="Helical" evidence="17">
    <location>
        <begin position="896"/>
        <end position="921"/>
    </location>
</feature>
<feature type="signal peptide" evidence="18">
    <location>
        <begin position="1"/>
        <end position="23"/>
    </location>
</feature>
<evidence type="ECO:0000256" key="16">
    <source>
        <dbReference type="SAM" id="MobiDB-lite"/>
    </source>
</evidence>
<keyword evidence="12" id="KW-1207">Sterol metabolism</keyword>
<evidence type="ECO:0000256" key="10">
    <source>
        <dbReference type="ARBA" id="ARBA00023136"/>
    </source>
</evidence>
<dbReference type="InterPro" id="IPR053958">
    <property type="entry name" value="HMGCR/SNAP/NPC1-like_SSD"/>
</dbReference>
<dbReference type="GO" id="GO:0012505">
    <property type="term" value="C:endomembrane system"/>
    <property type="evidence" value="ECO:0007669"/>
    <property type="project" value="UniProtKB-SubCell"/>
</dbReference>
<proteinExistence type="inferred from homology"/>
<dbReference type="Pfam" id="PF12349">
    <property type="entry name" value="Sterol-sensing"/>
    <property type="match status" value="1"/>
</dbReference>
<dbReference type="EMBL" id="GDIQ01047445">
    <property type="protein sequence ID" value="JAN47292.1"/>
    <property type="molecule type" value="Transcribed_RNA"/>
</dbReference>
<evidence type="ECO:0000256" key="6">
    <source>
        <dbReference type="ARBA" id="ARBA00022729"/>
    </source>
</evidence>
<feature type="transmembrane region" description="Helical" evidence="17">
    <location>
        <begin position="310"/>
        <end position="334"/>
    </location>
</feature>
<dbReference type="PANTHER" id="PTHR45727">
    <property type="entry name" value="NPC INTRACELLULAR CHOLESTEROL TRANSPORTER 1"/>
    <property type="match status" value="1"/>
</dbReference>
<evidence type="ECO:0000256" key="8">
    <source>
        <dbReference type="ARBA" id="ARBA00023055"/>
    </source>
</evidence>
<feature type="transmembrane region" description="Helical" evidence="17">
    <location>
        <begin position="1294"/>
        <end position="1319"/>
    </location>
</feature>
<name>A0A0P6H075_9CRUS</name>
<dbReference type="InterPro" id="IPR000731">
    <property type="entry name" value="SSD"/>
</dbReference>
<evidence type="ECO:0000256" key="18">
    <source>
        <dbReference type="SAM" id="SignalP"/>
    </source>
</evidence>
<dbReference type="GO" id="GO:0005319">
    <property type="term" value="F:lipid transporter activity"/>
    <property type="evidence" value="ECO:0007669"/>
    <property type="project" value="InterPro"/>
</dbReference>
<dbReference type="FunFam" id="1.20.1640.10:FF:000010">
    <property type="entry name" value="NPC intracellular cholesterol transporter 1"/>
    <property type="match status" value="1"/>
</dbReference>
<evidence type="ECO:0000256" key="15">
    <source>
        <dbReference type="ARBA" id="ARBA00034049"/>
    </source>
</evidence>
<protein>
    <submittedName>
        <fullName evidence="20">Niemann-Pick C1 protein</fullName>
    </submittedName>
</protein>
<evidence type="ECO:0000256" key="9">
    <source>
        <dbReference type="ARBA" id="ARBA00023098"/>
    </source>
</evidence>
<dbReference type="Gene3D" id="1.20.1640.10">
    <property type="entry name" value="Multidrug efflux transporter AcrB transmembrane domain"/>
    <property type="match status" value="2"/>
</dbReference>
<comment type="similarity">
    <text evidence="2">Belongs to the patched family.</text>
</comment>
<dbReference type="FunFam" id="1.20.1640.10:FF:000008">
    <property type="entry name" value="NPC intracellular cholesterol transporter 1"/>
    <property type="match status" value="1"/>
</dbReference>
<dbReference type="PANTHER" id="PTHR45727:SF2">
    <property type="entry name" value="NPC INTRACELLULAR CHOLESTEROL TRANSPORTER 1"/>
    <property type="match status" value="1"/>
</dbReference>
<evidence type="ECO:0000256" key="14">
    <source>
        <dbReference type="ARBA" id="ARBA00023221"/>
    </source>
</evidence>
<keyword evidence="8" id="KW-0445">Lipid transport</keyword>
<evidence type="ECO:0000256" key="3">
    <source>
        <dbReference type="ARBA" id="ARBA00022448"/>
    </source>
</evidence>
<reference evidence="20" key="1">
    <citation type="submission" date="2015-10" db="EMBL/GenBank/DDBJ databases">
        <title>EvidentialGene: Evidence-directed Construction of Complete mRNA Transcriptomes without Genomes.</title>
        <authorList>
            <person name="Gilbert D.G."/>
        </authorList>
    </citation>
    <scope>NUCLEOTIDE SEQUENCE</scope>
</reference>
<feature type="transmembrane region" description="Helical" evidence="17">
    <location>
        <begin position="468"/>
        <end position="488"/>
    </location>
</feature>
<feature type="transmembrane region" description="Helical" evidence="17">
    <location>
        <begin position="974"/>
        <end position="993"/>
    </location>
</feature>
<evidence type="ECO:0000313" key="20">
    <source>
        <dbReference type="EMBL" id="JAN47292.1"/>
    </source>
</evidence>
<dbReference type="GO" id="GO:0030301">
    <property type="term" value="P:cholesterol transport"/>
    <property type="evidence" value="ECO:0007669"/>
    <property type="project" value="UniProtKB-ARBA"/>
</dbReference>
<accession>A0A0P6H075</accession>
<evidence type="ECO:0000256" key="4">
    <source>
        <dbReference type="ARBA" id="ARBA00022548"/>
    </source>
</evidence>
<dbReference type="InterPro" id="IPR004765">
    <property type="entry name" value="NPC1-like"/>
</dbReference>
<feature type="transmembrane region" description="Helical" evidence="17">
    <location>
        <begin position="1013"/>
        <end position="1031"/>
    </location>
</feature>
<dbReference type="PROSITE" id="PS50156">
    <property type="entry name" value="SSD"/>
    <property type="match status" value="1"/>
</dbReference>
<evidence type="ECO:0000259" key="19">
    <source>
        <dbReference type="PROSITE" id="PS50156"/>
    </source>
</evidence>
<dbReference type="InterPro" id="IPR032190">
    <property type="entry name" value="NPC1_N"/>
</dbReference>
<feature type="compositionally biased region" description="Polar residues" evidence="16">
    <location>
        <begin position="419"/>
        <end position="430"/>
    </location>
</feature>
<keyword evidence="13" id="KW-0325">Glycoprotein</keyword>
<evidence type="ECO:0000256" key="13">
    <source>
        <dbReference type="ARBA" id="ARBA00023180"/>
    </source>
</evidence>
<evidence type="ECO:0000256" key="2">
    <source>
        <dbReference type="ARBA" id="ARBA00005585"/>
    </source>
</evidence>
<evidence type="ECO:0000256" key="1">
    <source>
        <dbReference type="ARBA" id="ARBA00004127"/>
    </source>
</evidence>
<keyword evidence="4" id="KW-0153">Cholesterol metabolism</keyword>
<evidence type="ECO:0000256" key="12">
    <source>
        <dbReference type="ARBA" id="ARBA00023166"/>
    </source>
</evidence>
<dbReference type="Pfam" id="PF16414">
    <property type="entry name" value="NPC1_N"/>
    <property type="match status" value="1"/>
</dbReference>
<feature type="transmembrane region" description="Helical" evidence="17">
    <location>
        <begin position="1371"/>
        <end position="1398"/>
    </location>
</feature>
<evidence type="ECO:0000256" key="11">
    <source>
        <dbReference type="ARBA" id="ARBA00023157"/>
    </source>
</evidence>
<keyword evidence="6 18" id="KW-0732">Signal</keyword>
<feature type="transmembrane region" description="Helical" evidence="17">
    <location>
        <begin position="1243"/>
        <end position="1262"/>
    </location>
</feature>
<dbReference type="Pfam" id="PF22314">
    <property type="entry name" value="NPC1_MLD"/>
    <property type="match status" value="1"/>
</dbReference>
<comment type="subcellular location">
    <subcellularLocation>
        <location evidence="1">Endomembrane system</location>
        <topology evidence="1">Multi-pass membrane protein</topology>
    </subcellularLocation>
</comment>
<keyword evidence="3" id="KW-0813">Transport</keyword>
<dbReference type="InterPro" id="IPR053956">
    <property type="entry name" value="NPC1_MLD"/>
</dbReference>
<keyword evidence="14" id="KW-0753">Steroid metabolism</keyword>
<sequence length="1461" mass="162925">MGRDVVFVFVLALLAIWYNPVCSETADLELLHESDSQHHSIWTRKELANGSKDSQGHCMWYGTCNDCDYAYNYAYQGDAMPIGETDLQALESVCPELFDQFGPEDEPLFCCDSRQINDLIVNFGQALNLVGRCPSCARNLRMIFCSMTCDPHHSRFLAYNTTQEHTITPQPITNSTVVVKALNYYIDDTFVTEMYDSCKEVTNPSSNSLVMPTICGQWGEDCSPHRLLDFMGQGMSNGGFSPFDIYFQYIPDGEPVPNPDVIEAFDPQAVPCYEAISNTSGSCSCVDCSGSCPKPKPWPPLPQPWTVGSMYGVSFVMMMVFIAVSITFLVTVFWKWHVDRVVMLDDGLETISRGWDSVGRRLAGAATHNLSLPALDDEVEPLHQPKTTATPTSATQTSSGQGPAQHPNSHSRGVKRRSLQPTISTTSSTDSQYEYVQGSFMERAGASMEKALESFFTEWGTFCARWPWMVLIFGLSVAAALTVGVIYLEVTIDPVELWAAPESRSRQEKDYFDKSFTPFYRTEQVILHAENIPGFDYETLSGTKRFGPAFRLDFLLEALHLQHDIEAIIGDEMNTTLGAICYKPMLPDVDECTIQSVLGWWQGREDYLLKSVVGTTNGYNYTYLDHAIYCSKNPLMPYDNNFKWVNETTGTLEQIGCLAEYGGPAFPYVVLGGFRNGENESVSDESLYMNATALILTFIVNNKADKDLLGPAKDWEKKFLEYMKYWKENKMPGYMSVAYMAERSIEDELTRASQSDVVTIAISYCIMFAYIAIALGQARSFSRLLVDSKITLGIGGVIIVLLSVVASIGFYGYVGVPATLIIIEVIPFLVLAVGVDNIFILVQTYQREPRRANEKHEEHIGRIVGEVAPSMLLSSISEAFCFFLGALSGMPAVKAFALYAGMALLLDFLLQMTCFIGLFSLDTARQESNRLDICCCVQVGKKSDPKDAVAAEGALYKLFQDAYAPFILSKPMRAIVMVVFFGWLCVSVALTPRVEVGLDQELSMPEDSYMLDYFAYLAKYLSVGAPVYFVVKESSYNYTDQRAQQKLCGGRGCDTDSLVTQIYLASKNKSRSYIAATPASWIDDYLDWFRIYECCKVNGNTGDFCPAFQPDPFLDCVECDKTFIDTEKLWPDTRTFNNWLPTFLIDNPCELCPKGGHAAYGQALVYNGSQENLTVGANYYMTYHSILRTSKDFYSALIEARVISDSISETLSAVANSTVEVFPYSIFYVYYEQYLTMWRDVLISLSISIAAIFVVTFILLGLDIHSSVVVLITIIMILVDMFGLMYLWDITLNAVSLVNLVMAVGISVEFCSHIVRAFAVSIEPTRIARSKESLVRMGSSVLSGITLTKFGGIVVLAFAKSQIFQVFYFRMYLGIVLIGAAHGLIFLPVLLSFIGPGVNRHKLYLKNRILGGVSPSPTQILNYPQFSDIPREGRDDEIHRHNANVDVHRETDVAAASHPPS</sequence>
<feature type="transmembrane region" description="Helical" evidence="17">
    <location>
        <begin position="757"/>
        <end position="778"/>
    </location>
</feature>
<feature type="transmembrane region" description="Helical" evidence="17">
    <location>
        <begin position="1340"/>
        <end position="1359"/>
    </location>
</feature>
<dbReference type="EMBL" id="GDIQ01047446">
    <property type="protein sequence ID" value="JAN47291.1"/>
    <property type="molecule type" value="Transcribed_RNA"/>
</dbReference>
<evidence type="ECO:0000256" key="7">
    <source>
        <dbReference type="ARBA" id="ARBA00022989"/>
    </source>
</evidence>
<keyword evidence="11" id="KW-1015">Disulfide bond</keyword>
<dbReference type="GO" id="GO:0005886">
    <property type="term" value="C:plasma membrane"/>
    <property type="evidence" value="ECO:0007669"/>
    <property type="project" value="TreeGrafter"/>
</dbReference>
<keyword evidence="9" id="KW-0443">Lipid metabolism</keyword>
<feature type="transmembrane region" description="Helical" evidence="17">
    <location>
        <begin position="820"/>
        <end position="842"/>
    </location>
</feature>
<feature type="compositionally biased region" description="Low complexity" evidence="16">
    <location>
        <begin position="387"/>
        <end position="403"/>
    </location>
</feature>
<evidence type="ECO:0000256" key="5">
    <source>
        <dbReference type="ARBA" id="ARBA00022692"/>
    </source>
</evidence>
<dbReference type="GO" id="GO:0030299">
    <property type="term" value="P:intestinal cholesterol absorption"/>
    <property type="evidence" value="ECO:0007669"/>
    <property type="project" value="TreeGrafter"/>
</dbReference>
<evidence type="ECO:0000256" key="17">
    <source>
        <dbReference type="SAM" id="Phobius"/>
    </source>
</evidence>
<dbReference type="GO" id="GO:0008203">
    <property type="term" value="P:cholesterol metabolic process"/>
    <property type="evidence" value="ECO:0007669"/>
    <property type="project" value="UniProtKB-KW"/>
</dbReference>
<organism evidence="20">
    <name type="scientific">Daphnia magna</name>
    <dbReference type="NCBI Taxonomy" id="35525"/>
    <lineage>
        <taxon>Eukaryota</taxon>
        <taxon>Metazoa</taxon>
        <taxon>Ecdysozoa</taxon>
        <taxon>Arthropoda</taxon>
        <taxon>Crustacea</taxon>
        <taxon>Branchiopoda</taxon>
        <taxon>Diplostraca</taxon>
        <taxon>Cladocera</taxon>
        <taxon>Anomopoda</taxon>
        <taxon>Daphniidae</taxon>
        <taxon>Daphnia</taxon>
    </lineage>
</organism>
<keyword evidence="7 17" id="KW-1133">Transmembrane helix</keyword>
<feature type="region of interest" description="Disordered" evidence="16">
    <location>
        <begin position="383"/>
        <end position="430"/>
    </location>
</feature>
<feature type="transmembrane region" description="Helical" evidence="17">
    <location>
        <begin position="1269"/>
        <end position="1288"/>
    </location>
</feature>
<dbReference type="SUPFAM" id="SSF82866">
    <property type="entry name" value="Multidrug efflux transporter AcrB transmembrane domain"/>
    <property type="match status" value="2"/>
</dbReference>
<keyword evidence="10 17" id="KW-0472">Membrane</keyword>
<dbReference type="OrthoDB" id="6510177at2759"/>
<feature type="transmembrane region" description="Helical" evidence="17">
    <location>
        <begin position="863"/>
        <end position="890"/>
    </location>
</feature>
<comment type="catalytic activity">
    <reaction evidence="15">
        <text>cholesterol(in) = cholesterol(out)</text>
        <dbReference type="Rhea" id="RHEA:39747"/>
        <dbReference type="ChEBI" id="CHEBI:16113"/>
    </reaction>
</comment>
<feature type="chain" id="PRO_5007424719" evidence="18">
    <location>
        <begin position="24"/>
        <end position="1461"/>
    </location>
</feature>
<feature type="transmembrane region" description="Helical" evidence="17">
    <location>
        <begin position="790"/>
        <end position="814"/>
    </location>
</feature>
<dbReference type="GO" id="GO:0042632">
    <property type="term" value="P:cholesterol homeostasis"/>
    <property type="evidence" value="ECO:0007669"/>
    <property type="project" value="TreeGrafter"/>
</dbReference>
<keyword evidence="5 17" id="KW-0812">Transmembrane</keyword>